<reference evidence="1 2" key="1">
    <citation type="submission" date="2020-03" db="EMBL/GenBank/DDBJ databases">
        <title>Soil Listeria distribution.</title>
        <authorList>
            <person name="Liao J."/>
            <person name="Wiedmann M."/>
        </authorList>
    </citation>
    <scope>NUCLEOTIDE SEQUENCE [LARGE SCALE GENOMIC DNA]</scope>
    <source>
        <strain evidence="1 2">FSL L7-0245</strain>
    </source>
</reference>
<accession>A0A7X1D4Z7</accession>
<dbReference type="EMBL" id="JAARYH010000002">
    <property type="protein sequence ID" value="MBC2166221.1"/>
    <property type="molecule type" value="Genomic_DNA"/>
</dbReference>
<protein>
    <submittedName>
        <fullName evidence="1">Uncharacterized protein</fullName>
    </submittedName>
</protein>
<name>A0A7X1D4Z7_9LIST</name>
<gene>
    <name evidence="1" type="ORF">HCB26_06535</name>
</gene>
<evidence type="ECO:0000313" key="2">
    <source>
        <dbReference type="Proteomes" id="UP000519573"/>
    </source>
</evidence>
<proteinExistence type="predicted"/>
<sequence>MIAKTYSDDEYYTSEETAISFFEKVVLPSGILSHKTILMPFTVEGTPLHDVGKRYHDNIVSFDGNKSMWQAVERYEDAAVIDNPPFSLSVAIERAYIDKKIPFILFRSAVSYPKFIFRADRAGMIYENSKAGVEFNWGFAMHISDDEHIKQHYPNLLDMLSHHGILRKKVPVGFSFNLVDYNFKIKSVTFDTITYPNKKDVYVYLNHGVFDERSDLYISEKDGRVHATSH</sequence>
<comment type="caution">
    <text evidence="1">The sequence shown here is derived from an EMBL/GenBank/DDBJ whole genome shotgun (WGS) entry which is preliminary data.</text>
</comment>
<organism evidence="1 2">
    <name type="scientific">Listeria booriae</name>
    <dbReference type="NCBI Taxonomy" id="1552123"/>
    <lineage>
        <taxon>Bacteria</taxon>
        <taxon>Bacillati</taxon>
        <taxon>Bacillota</taxon>
        <taxon>Bacilli</taxon>
        <taxon>Bacillales</taxon>
        <taxon>Listeriaceae</taxon>
        <taxon>Listeria</taxon>
    </lineage>
</organism>
<dbReference type="Proteomes" id="UP000519573">
    <property type="component" value="Unassembled WGS sequence"/>
</dbReference>
<dbReference type="AlphaFoldDB" id="A0A7X1D4Z7"/>
<dbReference type="RefSeq" id="WP_185576106.1">
    <property type="nucleotide sequence ID" value="NZ_JAARYH010000002.1"/>
</dbReference>
<evidence type="ECO:0000313" key="1">
    <source>
        <dbReference type="EMBL" id="MBC2166221.1"/>
    </source>
</evidence>